<dbReference type="CDD" id="cd03114">
    <property type="entry name" value="MMAA-like"/>
    <property type="match status" value="1"/>
</dbReference>
<feature type="compositionally biased region" description="Basic and acidic residues" evidence="2">
    <location>
        <begin position="10"/>
        <end position="21"/>
    </location>
</feature>
<gene>
    <name evidence="3" type="ORF">GGP82_002505</name>
</gene>
<dbReference type="GO" id="GO:0005525">
    <property type="term" value="F:GTP binding"/>
    <property type="evidence" value="ECO:0007669"/>
    <property type="project" value="InterPro"/>
</dbReference>
<evidence type="ECO:0000256" key="1">
    <source>
        <dbReference type="ARBA" id="ARBA00009625"/>
    </source>
</evidence>
<dbReference type="InterPro" id="IPR027417">
    <property type="entry name" value="P-loop_NTPase"/>
</dbReference>
<proteinExistence type="inferred from homology"/>
<comment type="caution">
    <text evidence="3">The sequence shown here is derived from an EMBL/GenBank/DDBJ whole genome shotgun (WGS) entry which is preliminary data.</text>
</comment>
<dbReference type="PANTHER" id="PTHR23408:SF3">
    <property type="entry name" value="METHYLMALONIC ACIDURIA TYPE A PROTEIN, MITOCHONDRIAL"/>
    <property type="match status" value="1"/>
</dbReference>
<dbReference type="SUPFAM" id="SSF52540">
    <property type="entry name" value="P-loop containing nucleoside triphosphate hydrolases"/>
    <property type="match status" value="1"/>
</dbReference>
<dbReference type="RefSeq" id="WP_259083774.1">
    <property type="nucleotide sequence ID" value="NZ_JANTYZ010000007.1"/>
</dbReference>
<evidence type="ECO:0000313" key="3">
    <source>
        <dbReference type="EMBL" id="MCS3865941.1"/>
    </source>
</evidence>
<name>A0A9X2RH42_9BACT</name>
<feature type="region of interest" description="Disordered" evidence="2">
    <location>
        <begin position="1"/>
        <end position="21"/>
    </location>
</feature>
<evidence type="ECO:0000256" key="2">
    <source>
        <dbReference type="SAM" id="MobiDB-lite"/>
    </source>
</evidence>
<dbReference type="GO" id="GO:0016301">
    <property type="term" value="F:kinase activity"/>
    <property type="evidence" value="ECO:0007669"/>
    <property type="project" value="UniProtKB-KW"/>
</dbReference>
<keyword evidence="3" id="KW-0808">Transferase</keyword>
<organism evidence="3 4">
    <name type="scientific">Salinibacter ruber</name>
    <dbReference type="NCBI Taxonomy" id="146919"/>
    <lineage>
        <taxon>Bacteria</taxon>
        <taxon>Pseudomonadati</taxon>
        <taxon>Rhodothermota</taxon>
        <taxon>Rhodothermia</taxon>
        <taxon>Rhodothermales</taxon>
        <taxon>Salinibacteraceae</taxon>
        <taxon>Salinibacter</taxon>
    </lineage>
</organism>
<accession>A0A9X2RH42</accession>
<dbReference type="InterPro" id="IPR005129">
    <property type="entry name" value="GTPase_ArgK"/>
</dbReference>
<dbReference type="Pfam" id="PF03308">
    <property type="entry name" value="MeaB"/>
    <property type="match status" value="1"/>
</dbReference>
<keyword evidence="3" id="KW-0418">Kinase</keyword>
<dbReference type="EMBL" id="JANTYZ010000007">
    <property type="protein sequence ID" value="MCS3865941.1"/>
    <property type="molecule type" value="Genomic_DNA"/>
</dbReference>
<dbReference type="Gene3D" id="1.20.5.170">
    <property type="match status" value="1"/>
</dbReference>
<dbReference type="GO" id="GO:0003924">
    <property type="term" value="F:GTPase activity"/>
    <property type="evidence" value="ECO:0007669"/>
    <property type="project" value="InterPro"/>
</dbReference>
<protein>
    <submittedName>
        <fullName evidence="3">LAO/AO transport system kinase</fullName>
        <ecNumber evidence="3">2.7.-.-</ecNumber>
    </submittedName>
</protein>
<dbReference type="NCBIfam" id="NF006958">
    <property type="entry name" value="PRK09435.1"/>
    <property type="match status" value="1"/>
</dbReference>
<dbReference type="NCBIfam" id="TIGR00750">
    <property type="entry name" value="lao"/>
    <property type="match status" value="1"/>
</dbReference>
<reference evidence="3" key="1">
    <citation type="submission" date="2022-08" db="EMBL/GenBank/DDBJ databases">
        <title>Genomic Encyclopedia of Type Strains, Phase V (KMG-V): Genome sequencing to study the core and pangenomes of soil and plant-associated prokaryotes.</title>
        <authorList>
            <person name="Whitman W."/>
        </authorList>
    </citation>
    <scope>NUCLEOTIDE SEQUENCE</scope>
    <source>
        <strain evidence="3">SP2016B</strain>
    </source>
</reference>
<evidence type="ECO:0000313" key="4">
    <source>
        <dbReference type="Proteomes" id="UP001155034"/>
    </source>
</evidence>
<dbReference type="PANTHER" id="PTHR23408">
    <property type="entry name" value="METHYLMALONYL-COA MUTASE"/>
    <property type="match status" value="1"/>
</dbReference>
<dbReference type="GO" id="GO:0005737">
    <property type="term" value="C:cytoplasm"/>
    <property type="evidence" value="ECO:0007669"/>
    <property type="project" value="TreeGrafter"/>
</dbReference>
<dbReference type="Gene3D" id="3.40.50.300">
    <property type="entry name" value="P-loop containing nucleotide triphosphate hydrolases"/>
    <property type="match status" value="1"/>
</dbReference>
<dbReference type="Proteomes" id="UP001155034">
    <property type="component" value="Unassembled WGS sequence"/>
</dbReference>
<comment type="similarity">
    <text evidence="1">Belongs to the SIMIBI class G3E GTPase family. ArgK/MeaB subfamily.</text>
</comment>
<dbReference type="Gene3D" id="1.10.287.130">
    <property type="match status" value="1"/>
</dbReference>
<sequence>MAPLNPNLDHQSRPSRSDARSAADYVTGILDGNRVTLSQAITLLESTRPDHRDTARTVVEECLPHSGDSIRVAVTGVPGVGKSTFIEALGQRLVAAGRHLAVLTVDPSSERSKGSILGDKTRMGTLASEEDAFIRPSPTAGTLGGVAPRTREAILLCEAAGYDTVFVETVGVGQSEISVRSMVDFFLLLALAGAGDELQGIKRGIVEVADAIAITKADGDNRAPAKAARAEYEKALRLLSEPDSGWEPPVLTCSSQTGAGIDEVWGAVERYRAYTQETGFFEEQRRRQAQHWMEQAIEQRLHEEFFSDPDVQAARGDVEEALQDGRLSSLAAAERLLSIYRDSTS</sequence>
<dbReference type="EC" id="2.7.-.-" evidence="3"/>
<dbReference type="AlphaFoldDB" id="A0A9X2RH42"/>